<dbReference type="Proteomes" id="UP000240551">
    <property type="component" value="Segment"/>
</dbReference>
<proteinExistence type="predicted"/>
<dbReference type="Gene3D" id="3.90.75.20">
    <property type="match status" value="1"/>
</dbReference>
<evidence type="ECO:0000259" key="1">
    <source>
        <dbReference type="Pfam" id="PF13392"/>
    </source>
</evidence>
<protein>
    <recommendedName>
        <fullName evidence="1">HNH nuclease domain-containing protein</fullName>
    </recommendedName>
</protein>
<dbReference type="InterPro" id="IPR003615">
    <property type="entry name" value="HNH_nuc"/>
</dbReference>
<dbReference type="InterPro" id="IPR044925">
    <property type="entry name" value="His-Me_finger_sf"/>
</dbReference>
<organism evidence="2">
    <name type="scientific">Escherichia phage K1E</name>
    <name type="common">Bacteriophage K1E</name>
    <dbReference type="NCBI Taxonomy" id="344022"/>
    <lineage>
        <taxon>Viruses</taxon>
        <taxon>Duplodnaviria</taxon>
        <taxon>Heunggongvirae</taxon>
        <taxon>Uroviricota</taxon>
        <taxon>Caudoviricetes</taxon>
        <taxon>Autographivirales</taxon>
        <taxon>Autosignataviridae</taxon>
        <taxon>Molineuxvirinae</taxon>
        <taxon>Vectrevirus</taxon>
    </lineage>
</organism>
<organismHost>
    <name type="scientific">Escherichia coli</name>
    <dbReference type="NCBI Taxonomy" id="562"/>
</organismHost>
<evidence type="ECO:0000313" key="2">
    <source>
        <dbReference type="EMBL" id="AQY55044.1"/>
    </source>
</evidence>
<name>A0A2I4Q1V3_BPK1E</name>
<feature type="domain" description="HNH nuclease" evidence="1">
    <location>
        <begin position="49"/>
        <end position="92"/>
    </location>
</feature>
<dbReference type="Gene3D" id="1.10.10.60">
    <property type="entry name" value="Homeodomain-like"/>
    <property type="match status" value="1"/>
</dbReference>
<dbReference type="Pfam" id="PF13392">
    <property type="entry name" value="HNH_3"/>
    <property type="match status" value="1"/>
</dbReference>
<sequence length="143" mass="16886">MYSEVERAGYIITEEGFVLSKKGKRLAGAIRERGYRTVSLRIDGKTKTYKVHRLVAWKHVPNPHNYKIVNHKDRNPSNCHKDNLEWCTQQENTIHAHYGCLNIDNKVAEAKRLREEGWSYPKIGRHFGLDHKTVWYWINGRRT</sequence>
<reference evidence="2" key="1">
    <citation type="submission" date="2017-01" db="EMBL/GenBank/DDBJ databases">
        <title>Kinetics of targeted phage rescue in a rapidly developing systemic mouse model of the meningitis causing Escherichia coli K1 strain IHE3034.</title>
        <authorList>
            <person name="Schneider G."/>
            <person name="Szentes N."/>
            <person name="Horvath M."/>
            <person name="Dorn A."/>
            <person name="Nagy G."/>
            <person name="Doffkay Z."/>
            <person name="Maroti G."/>
            <person name="Rakhely G."/>
            <person name="Kovacs T."/>
        </authorList>
    </citation>
    <scope>NUCLEOTIDE SEQUENCE [LARGE SCALE GENOMIC DNA]</scope>
</reference>
<dbReference type="EMBL" id="KY435490">
    <property type="protein sequence ID" value="AQY55044.1"/>
    <property type="molecule type" value="Genomic_DNA"/>
</dbReference>
<accession>A0A2I4Q1V3</accession>
<dbReference type="SUPFAM" id="SSF54060">
    <property type="entry name" value="His-Me finger endonucleases"/>
    <property type="match status" value="1"/>
</dbReference>